<dbReference type="PANTHER" id="PTHR46156:SF1">
    <property type="entry name" value="ZINC FINGER CCCH DOMAIN-CONTAINING PROTEIN 3"/>
    <property type="match status" value="1"/>
</dbReference>
<feature type="region of interest" description="Disordered" evidence="5">
    <location>
        <begin position="337"/>
        <end position="359"/>
    </location>
</feature>
<dbReference type="SUPFAM" id="SSF90229">
    <property type="entry name" value="CCCH zinc finger"/>
    <property type="match status" value="1"/>
</dbReference>
<dbReference type="PANTHER" id="PTHR46156">
    <property type="entry name" value="CCCH ZINGC FINGER"/>
    <property type="match status" value="1"/>
</dbReference>
<evidence type="ECO:0000256" key="4">
    <source>
        <dbReference type="PROSITE-ProRule" id="PRU00723"/>
    </source>
</evidence>
<feature type="domain" description="C3H1-type" evidence="6">
    <location>
        <begin position="408"/>
        <end position="431"/>
    </location>
</feature>
<evidence type="ECO:0000256" key="2">
    <source>
        <dbReference type="ARBA" id="ARBA00022771"/>
    </source>
</evidence>
<dbReference type="OrthoDB" id="3247158at2759"/>
<accession>A0A9Q0E4G0</accession>
<feature type="domain" description="C3H1-type" evidence="6">
    <location>
        <begin position="376"/>
        <end position="404"/>
    </location>
</feature>
<evidence type="ECO:0000256" key="1">
    <source>
        <dbReference type="ARBA" id="ARBA00022723"/>
    </source>
</evidence>
<evidence type="ECO:0000256" key="5">
    <source>
        <dbReference type="SAM" id="MobiDB-lite"/>
    </source>
</evidence>
<keyword evidence="2 4" id="KW-0863">Zinc-finger</keyword>
<evidence type="ECO:0000313" key="8">
    <source>
        <dbReference type="Proteomes" id="UP001148018"/>
    </source>
</evidence>
<feature type="compositionally biased region" description="Low complexity" evidence="5">
    <location>
        <begin position="202"/>
        <end position="212"/>
    </location>
</feature>
<keyword evidence="8" id="KW-1185">Reference proteome</keyword>
<dbReference type="GO" id="GO:0005634">
    <property type="term" value="C:nucleus"/>
    <property type="evidence" value="ECO:0007669"/>
    <property type="project" value="TreeGrafter"/>
</dbReference>
<feature type="compositionally biased region" description="Low complexity" evidence="5">
    <location>
        <begin position="90"/>
        <end position="104"/>
    </location>
</feature>
<organism evidence="7 8">
    <name type="scientific">Muraenolepis orangiensis</name>
    <name type="common">Patagonian moray cod</name>
    <dbReference type="NCBI Taxonomy" id="630683"/>
    <lineage>
        <taxon>Eukaryota</taxon>
        <taxon>Metazoa</taxon>
        <taxon>Chordata</taxon>
        <taxon>Craniata</taxon>
        <taxon>Vertebrata</taxon>
        <taxon>Euteleostomi</taxon>
        <taxon>Actinopterygii</taxon>
        <taxon>Neopterygii</taxon>
        <taxon>Teleostei</taxon>
        <taxon>Neoteleostei</taxon>
        <taxon>Acanthomorphata</taxon>
        <taxon>Zeiogadaria</taxon>
        <taxon>Gadariae</taxon>
        <taxon>Gadiformes</taxon>
        <taxon>Muraenolepidoidei</taxon>
        <taxon>Muraenolepididae</taxon>
        <taxon>Muraenolepis</taxon>
    </lineage>
</organism>
<comment type="caution">
    <text evidence="7">The sequence shown here is derived from an EMBL/GenBank/DDBJ whole genome shotgun (WGS) entry which is preliminary data.</text>
</comment>
<dbReference type="Pfam" id="PF00642">
    <property type="entry name" value="zf-CCCH"/>
    <property type="match status" value="1"/>
</dbReference>
<feature type="zinc finger region" description="C3H1-type" evidence="4">
    <location>
        <begin position="408"/>
        <end position="431"/>
    </location>
</feature>
<reference evidence="7" key="1">
    <citation type="submission" date="2022-07" db="EMBL/GenBank/DDBJ databases">
        <title>Chromosome-level genome of Muraenolepis orangiensis.</title>
        <authorList>
            <person name="Kim J."/>
        </authorList>
    </citation>
    <scope>NUCLEOTIDE SEQUENCE</scope>
    <source>
        <strain evidence="7">KU_S4_2022</strain>
        <tissue evidence="7">Muscle</tissue>
    </source>
</reference>
<dbReference type="AlphaFoldDB" id="A0A9Q0E4G0"/>
<feature type="compositionally biased region" description="Polar residues" evidence="5">
    <location>
        <begin position="337"/>
        <end position="355"/>
    </location>
</feature>
<feature type="compositionally biased region" description="Pro residues" evidence="5">
    <location>
        <begin position="240"/>
        <end position="256"/>
    </location>
</feature>
<sequence>MEDVNSRSEAISRPPEIRQQITSSDGVLLASPQPGEVTGSTPQLHPPPSTPNHLYLHPQQTLPPPPTDSTSTPNRLYLHPQQTLPPPPTDSTSTHNRLYLHPQQTLPPPTTDSTSTHNRLYLHPQQTLPPPPTDSTSTLHPQQTLPPPSTPNQLYLHPQQTLPPPTTDSTSTHNRLYPPNASTSTPNRLYLHPQQTLPPPTTDSTSTLHPQQTLPPPSTPQPALPPPSTPSRLYLHPQQTLPPPSTPQPALPPPSTPSRLYLHPQQTLPPPPTASTSTPNCLYLHPPSDRHQAPQQHWRGRDMRWIGGSLYRVSANKLSRTVAASMSINRTGKWSSPVQVCSQTPPGGRPSSSRHLASRAVQRSLAIIRNARSRKQQQRNYCMYYNRFGKCNRGDACPFIHDPDKVAVCTRFLRGTCKQAAGTCPFSHRVDKEKSPVCLLFPPRPSAGPLDVLLPHTHATEAPDLSGAVPSATLMTELTSTARAMSSEDLGPP</sequence>
<evidence type="ECO:0000313" key="7">
    <source>
        <dbReference type="EMBL" id="KAJ3599753.1"/>
    </source>
</evidence>
<dbReference type="Gene3D" id="4.10.1000.10">
    <property type="entry name" value="Zinc finger, CCCH-type"/>
    <property type="match status" value="2"/>
</dbReference>
<dbReference type="InterPro" id="IPR036855">
    <property type="entry name" value="Znf_CCCH_sf"/>
</dbReference>
<keyword evidence="3 4" id="KW-0862">Zinc</keyword>
<evidence type="ECO:0000256" key="3">
    <source>
        <dbReference type="ARBA" id="ARBA00022833"/>
    </source>
</evidence>
<gene>
    <name evidence="7" type="ORF">NHX12_033709</name>
</gene>
<proteinExistence type="predicted"/>
<feature type="zinc finger region" description="C3H1-type" evidence="4">
    <location>
        <begin position="376"/>
        <end position="404"/>
    </location>
</feature>
<protein>
    <recommendedName>
        <fullName evidence="6">C3H1-type domain-containing protein</fullName>
    </recommendedName>
</protein>
<evidence type="ECO:0000259" key="6">
    <source>
        <dbReference type="PROSITE" id="PS50103"/>
    </source>
</evidence>
<feature type="region of interest" description="Disordered" evidence="5">
    <location>
        <begin position="1"/>
        <end position="280"/>
    </location>
</feature>
<name>A0A9Q0E4G0_9TELE</name>
<dbReference type="SMART" id="SM00356">
    <property type="entry name" value="ZnF_C3H1"/>
    <property type="match status" value="2"/>
</dbReference>
<dbReference type="InterPro" id="IPR000571">
    <property type="entry name" value="Znf_CCCH"/>
</dbReference>
<dbReference type="Proteomes" id="UP001148018">
    <property type="component" value="Unassembled WGS sequence"/>
</dbReference>
<feature type="compositionally biased region" description="Low complexity" evidence="5">
    <location>
        <begin position="68"/>
        <end position="82"/>
    </location>
</feature>
<dbReference type="PROSITE" id="PS50103">
    <property type="entry name" value="ZF_C3H1"/>
    <property type="match status" value="2"/>
</dbReference>
<dbReference type="EMBL" id="JANIIK010000048">
    <property type="protein sequence ID" value="KAJ3599753.1"/>
    <property type="molecule type" value="Genomic_DNA"/>
</dbReference>
<feature type="compositionally biased region" description="Pro residues" evidence="5">
    <location>
        <begin position="213"/>
        <end position="229"/>
    </location>
</feature>
<keyword evidence="1 4" id="KW-0479">Metal-binding</keyword>
<dbReference type="GO" id="GO:0008270">
    <property type="term" value="F:zinc ion binding"/>
    <property type="evidence" value="ECO:0007669"/>
    <property type="project" value="UniProtKB-KW"/>
</dbReference>